<sequence length="310" mass="32338">MITVVGEALLDLVSNGERDVFTAHPGGSPANTAVGLARLGLPVTLATQLGDDLAGRLVREHLGSSGVALQLLPSPAPQTSLALAAVDDDGGATYDFRLSWDVAGIPRLPPECVCVHTGSLAAARPPGYAAIDELLRTYGPSREISVSFDPNIRPSLIGSREDERRRMERQVPHCDIVKVSAEDLHWLHPGQEAAAIARRWLSWGPALVIVTLGADGAWALNHAADTRVGSIPATVIDTVGAGDAFSAGLLAALHSTGLLGVGSHGLLAAMDEGALRSAVTHAARVAALTCSRAGADPPTRQELENWHSRT</sequence>
<keyword evidence="3" id="KW-0547">Nucleotide-binding</keyword>
<accession>A0A238VPS1</accession>
<dbReference type="GO" id="GO:0008865">
    <property type="term" value="F:fructokinase activity"/>
    <property type="evidence" value="ECO:0007669"/>
    <property type="project" value="UniProtKB-ARBA"/>
</dbReference>
<evidence type="ECO:0000256" key="3">
    <source>
        <dbReference type="ARBA" id="ARBA00022741"/>
    </source>
</evidence>
<dbReference type="InterPro" id="IPR029056">
    <property type="entry name" value="Ribokinase-like"/>
</dbReference>
<dbReference type="PROSITE" id="PS00583">
    <property type="entry name" value="PFKB_KINASES_1"/>
    <property type="match status" value="1"/>
</dbReference>
<dbReference type="CDD" id="cd01167">
    <property type="entry name" value="bac_FRK"/>
    <property type="match status" value="1"/>
</dbReference>
<keyword evidence="5" id="KW-0067">ATP-binding</keyword>
<evidence type="ECO:0000256" key="2">
    <source>
        <dbReference type="ARBA" id="ARBA00022679"/>
    </source>
</evidence>
<dbReference type="RefSeq" id="WP_217898454.1">
    <property type="nucleotide sequence ID" value="NZ_FZNW01000003.1"/>
</dbReference>
<dbReference type="SUPFAM" id="SSF53613">
    <property type="entry name" value="Ribokinase-like"/>
    <property type="match status" value="1"/>
</dbReference>
<dbReference type="PANTHER" id="PTHR43085">
    <property type="entry name" value="HEXOKINASE FAMILY MEMBER"/>
    <property type="match status" value="1"/>
</dbReference>
<evidence type="ECO:0000313" key="9">
    <source>
        <dbReference type="Proteomes" id="UP000198348"/>
    </source>
</evidence>
<evidence type="ECO:0000259" key="7">
    <source>
        <dbReference type="Pfam" id="PF00294"/>
    </source>
</evidence>
<keyword evidence="2 6" id="KW-0808">Transferase</keyword>
<evidence type="ECO:0000256" key="5">
    <source>
        <dbReference type="ARBA" id="ARBA00022840"/>
    </source>
</evidence>
<dbReference type="GO" id="GO:0006000">
    <property type="term" value="P:fructose metabolic process"/>
    <property type="evidence" value="ECO:0007669"/>
    <property type="project" value="UniProtKB-ARBA"/>
</dbReference>
<evidence type="ECO:0000256" key="4">
    <source>
        <dbReference type="ARBA" id="ARBA00022777"/>
    </source>
</evidence>
<dbReference type="PANTHER" id="PTHR43085:SF1">
    <property type="entry name" value="PSEUDOURIDINE KINASE-RELATED"/>
    <property type="match status" value="1"/>
</dbReference>
<name>A0A238VPS1_9PSEU</name>
<dbReference type="InterPro" id="IPR050306">
    <property type="entry name" value="PfkB_Carbo_kinase"/>
</dbReference>
<protein>
    <submittedName>
        <fullName evidence="8">Fructokinase</fullName>
    </submittedName>
</protein>
<dbReference type="InterPro" id="IPR002173">
    <property type="entry name" value="Carboh/pur_kinase_PfkB_CS"/>
</dbReference>
<dbReference type="PROSITE" id="PS00584">
    <property type="entry name" value="PFKB_KINASES_2"/>
    <property type="match status" value="1"/>
</dbReference>
<feature type="domain" description="Carbohydrate kinase PfkB" evidence="7">
    <location>
        <begin position="2"/>
        <end position="298"/>
    </location>
</feature>
<reference evidence="8 9" key="1">
    <citation type="submission" date="2017-06" db="EMBL/GenBank/DDBJ databases">
        <authorList>
            <person name="Kim H.J."/>
            <person name="Triplett B.A."/>
        </authorList>
    </citation>
    <scope>NUCLEOTIDE SEQUENCE [LARGE SCALE GENOMIC DNA]</scope>
    <source>
        <strain evidence="8 9">DSM 45207</strain>
    </source>
</reference>
<comment type="similarity">
    <text evidence="1 6">Belongs to the carbohydrate kinase PfkB family.</text>
</comment>
<dbReference type="Pfam" id="PF00294">
    <property type="entry name" value="PfkB"/>
    <property type="match status" value="1"/>
</dbReference>
<dbReference type="AlphaFoldDB" id="A0A238VPS1"/>
<dbReference type="PRINTS" id="PR00990">
    <property type="entry name" value="RIBOKINASE"/>
</dbReference>
<proteinExistence type="inferred from homology"/>
<keyword evidence="9" id="KW-1185">Reference proteome</keyword>
<dbReference type="EMBL" id="FZNW01000003">
    <property type="protein sequence ID" value="SNR36208.1"/>
    <property type="molecule type" value="Genomic_DNA"/>
</dbReference>
<gene>
    <name evidence="8" type="ORF">SAMN06265360_103209</name>
</gene>
<keyword evidence="4 6" id="KW-0418">Kinase</keyword>
<dbReference type="GO" id="GO:0005524">
    <property type="term" value="F:ATP binding"/>
    <property type="evidence" value="ECO:0007669"/>
    <property type="project" value="UniProtKB-KW"/>
</dbReference>
<evidence type="ECO:0000256" key="1">
    <source>
        <dbReference type="ARBA" id="ARBA00010688"/>
    </source>
</evidence>
<evidence type="ECO:0000256" key="6">
    <source>
        <dbReference type="RuleBase" id="RU003704"/>
    </source>
</evidence>
<dbReference type="Gene3D" id="3.40.1190.20">
    <property type="match status" value="1"/>
</dbReference>
<evidence type="ECO:0000313" key="8">
    <source>
        <dbReference type="EMBL" id="SNR36208.1"/>
    </source>
</evidence>
<dbReference type="InterPro" id="IPR002139">
    <property type="entry name" value="Ribo/fructo_kinase"/>
</dbReference>
<dbReference type="InterPro" id="IPR011611">
    <property type="entry name" value="PfkB_dom"/>
</dbReference>
<dbReference type="Proteomes" id="UP000198348">
    <property type="component" value="Unassembled WGS sequence"/>
</dbReference>
<organism evidence="8 9">
    <name type="scientific">Haloechinothrix alba</name>
    <dbReference type="NCBI Taxonomy" id="664784"/>
    <lineage>
        <taxon>Bacteria</taxon>
        <taxon>Bacillati</taxon>
        <taxon>Actinomycetota</taxon>
        <taxon>Actinomycetes</taxon>
        <taxon>Pseudonocardiales</taxon>
        <taxon>Pseudonocardiaceae</taxon>
        <taxon>Haloechinothrix</taxon>
    </lineage>
</organism>